<dbReference type="GO" id="GO:0005737">
    <property type="term" value="C:cytoplasm"/>
    <property type="evidence" value="ECO:0007669"/>
    <property type="project" value="UniProtKB-SubCell"/>
</dbReference>
<keyword evidence="9" id="KW-1185">Reference proteome</keyword>
<feature type="compositionally biased region" description="Low complexity" evidence="6">
    <location>
        <begin position="437"/>
        <end position="451"/>
    </location>
</feature>
<dbReference type="SUPFAM" id="SSF48452">
    <property type="entry name" value="TPR-like"/>
    <property type="match status" value="1"/>
</dbReference>
<dbReference type="InterPro" id="IPR005471">
    <property type="entry name" value="Tscrpt_reg_IclR_N"/>
</dbReference>
<dbReference type="RefSeq" id="WP_212518961.1">
    <property type="nucleotide sequence ID" value="NZ_JAGSOH010000042.1"/>
</dbReference>
<comment type="caution">
    <text evidence="8">The sequence shown here is derived from an EMBL/GenBank/DDBJ whole genome shotgun (WGS) entry which is preliminary data.</text>
</comment>
<evidence type="ECO:0000256" key="4">
    <source>
        <dbReference type="ARBA" id="ARBA00022803"/>
    </source>
</evidence>
<proteinExistence type="inferred from homology"/>
<protein>
    <submittedName>
        <fullName evidence="8">Helix-turn-helix domain-containing protein</fullName>
    </submittedName>
</protein>
<name>A0A941II09_9ACTN</name>
<dbReference type="GO" id="GO:0003677">
    <property type="term" value="F:DNA binding"/>
    <property type="evidence" value="ECO:0007669"/>
    <property type="project" value="InterPro"/>
</dbReference>
<evidence type="ECO:0000256" key="1">
    <source>
        <dbReference type="ARBA" id="ARBA00004496"/>
    </source>
</evidence>
<gene>
    <name evidence="8" type="ORF">KDK95_15980</name>
</gene>
<dbReference type="InterPro" id="IPR051476">
    <property type="entry name" value="Bac_ResReg_Asp_Phosphatase"/>
</dbReference>
<dbReference type="AlphaFoldDB" id="A0A941II09"/>
<feature type="region of interest" description="Disordered" evidence="6">
    <location>
        <begin position="1"/>
        <end position="22"/>
    </location>
</feature>
<keyword evidence="2" id="KW-0963">Cytoplasm</keyword>
<feature type="domain" description="HTH iclR-type" evidence="7">
    <location>
        <begin position="36"/>
        <end position="74"/>
    </location>
</feature>
<evidence type="ECO:0000313" key="8">
    <source>
        <dbReference type="EMBL" id="MBR7827819.1"/>
    </source>
</evidence>
<feature type="region of interest" description="Disordered" evidence="6">
    <location>
        <begin position="423"/>
        <end position="451"/>
    </location>
</feature>
<dbReference type="PANTHER" id="PTHR46630">
    <property type="entry name" value="TETRATRICOPEPTIDE REPEAT PROTEIN 29"/>
    <property type="match status" value="1"/>
</dbReference>
<keyword evidence="3" id="KW-0677">Repeat</keyword>
<dbReference type="EMBL" id="JAGSOH010000042">
    <property type="protein sequence ID" value="MBR7827819.1"/>
    <property type="molecule type" value="Genomic_DNA"/>
</dbReference>
<dbReference type="GO" id="GO:0006355">
    <property type="term" value="P:regulation of DNA-templated transcription"/>
    <property type="evidence" value="ECO:0007669"/>
    <property type="project" value="InterPro"/>
</dbReference>
<organism evidence="8 9">
    <name type="scientific">Actinospica acidithermotolerans</name>
    <dbReference type="NCBI Taxonomy" id="2828514"/>
    <lineage>
        <taxon>Bacteria</taxon>
        <taxon>Bacillati</taxon>
        <taxon>Actinomycetota</taxon>
        <taxon>Actinomycetes</taxon>
        <taxon>Catenulisporales</taxon>
        <taxon>Actinospicaceae</taxon>
        <taxon>Actinospica</taxon>
    </lineage>
</organism>
<dbReference type="Gene3D" id="1.25.40.10">
    <property type="entry name" value="Tetratricopeptide repeat domain"/>
    <property type="match status" value="1"/>
</dbReference>
<dbReference type="Proteomes" id="UP000676325">
    <property type="component" value="Unassembled WGS sequence"/>
</dbReference>
<sequence length="451" mass="48054">MNEHAKKSEPMPARDNGTDAAGTVPLLAPARRIPAVLAALEKEAQVAVIAAHADLPSPTALRHLQHLTRCGLAQAGKADPDRYAAAPGHAPLHPATLTPAGHAAAVSWHIACVYEAARVLGALALPAGTRITPDPARPPRTPANPGVALAWFTAEHDHLERELEHADQRGEHTHTWQLALLMLGIGCFTGPWPTWRQVYQRGITAARADRDRAAEATLAEAAGKLELTSGNPAAAREHQHHVLSLRAADRDSRGLVRSLNTIGVTFLREGALREAGELFTWALDLARTTGYQEFATFALMNLGAVHARTGPLPLAVKELHAAITALRASGRTAYLANALENLAAAYRHASDLERAEQTAIEAIKTATKAQVPMFLPGPLIEHAHILAAHGEAGGALALLHEARAIYDELGDDLRAERTRRHIEQLSQAQPPPEHAASEAAVDTAPADATDI</sequence>
<evidence type="ECO:0000256" key="6">
    <source>
        <dbReference type="SAM" id="MobiDB-lite"/>
    </source>
</evidence>
<accession>A0A941II09</accession>
<evidence type="ECO:0000256" key="2">
    <source>
        <dbReference type="ARBA" id="ARBA00022490"/>
    </source>
</evidence>
<dbReference type="Pfam" id="PF09339">
    <property type="entry name" value="HTH_IclR"/>
    <property type="match status" value="1"/>
</dbReference>
<evidence type="ECO:0000259" key="7">
    <source>
        <dbReference type="Pfam" id="PF09339"/>
    </source>
</evidence>
<comment type="similarity">
    <text evidence="5">Belongs to the Rap family.</text>
</comment>
<evidence type="ECO:0000256" key="5">
    <source>
        <dbReference type="ARBA" id="ARBA00038253"/>
    </source>
</evidence>
<keyword evidence="4" id="KW-0802">TPR repeat</keyword>
<dbReference type="InterPro" id="IPR011990">
    <property type="entry name" value="TPR-like_helical_dom_sf"/>
</dbReference>
<comment type="subcellular location">
    <subcellularLocation>
        <location evidence="1">Cytoplasm</location>
    </subcellularLocation>
</comment>
<evidence type="ECO:0000313" key="9">
    <source>
        <dbReference type="Proteomes" id="UP000676325"/>
    </source>
</evidence>
<reference evidence="8" key="1">
    <citation type="submission" date="2021-04" db="EMBL/GenBank/DDBJ databases">
        <title>Genome based classification of Actinospica acidithermotolerans sp. nov., an actinobacterium isolated from an Indonesian hot spring.</title>
        <authorList>
            <person name="Kusuma A.B."/>
            <person name="Putra K.E."/>
            <person name="Nafisah S."/>
            <person name="Loh J."/>
            <person name="Nouioui I."/>
            <person name="Goodfellow M."/>
        </authorList>
    </citation>
    <scope>NUCLEOTIDE SEQUENCE</scope>
    <source>
        <strain evidence="8">MGRD01-02</strain>
    </source>
</reference>
<dbReference type="PANTHER" id="PTHR46630:SF1">
    <property type="entry name" value="TETRATRICOPEPTIDE REPEAT PROTEIN 29"/>
    <property type="match status" value="1"/>
</dbReference>
<evidence type="ECO:0000256" key="3">
    <source>
        <dbReference type="ARBA" id="ARBA00022737"/>
    </source>
</evidence>